<dbReference type="EMBL" id="JACHHB010000012">
    <property type="protein sequence ID" value="MBB5174391.1"/>
    <property type="molecule type" value="Genomic_DNA"/>
</dbReference>
<evidence type="ECO:0000256" key="1">
    <source>
        <dbReference type="SAM" id="MobiDB-lite"/>
    </source>
</evidence>
<keyword evidence="2" id="KW-0812">Transmembrane</keyword>
<feature type="compositionally biased region" description="Basic and acidic residues" evidence="1">
    <location>
        <begin position="16"/>
        <end position="34"/>
    </location>
</feature>
<name>A0A840QSX8_9BACI</name>
<feature type="compositionally biased region" description="Basic and acidic residues" evidence="1">
    <location>
        <begin position="61"/>
        <end position="93"/>
    </location>
</feature>
<gene>
    <name evidence="3" type="ORF">HNQ41_002606</name>
</gene>
<dbReference type="Proteomes" id="UP000551878">
    <property type="component" value="Unassembled WGS sequence"/>
</dbReference>
<sequence>MAYDPRISVRLNGEQHQFKERKEANSSVKGHETMQVELAEQQTDSEGTSIYSFSSNDDAQEEKKNVIDFEERRDKHERDNEPYWDDGKSEKSPKLPPFARKKRRGKPWTFELQPHQWRTLGIVFGAVFFGLVLGSIILSLFTSNELSSEASGGVNMTDSQGGTVASAVDGGHEDGYLVPARSFTVVQGGAFSDIETGKTYAESIQERGGASTLVLSEDTTFMYIGVAKERDEVGTFMDYYAGQGQETYVKEHETPKIAVEDEELAEWLYEGGERLVGLAKHGGHADEPIDVDHQALEEWYDQAIQLEGSGGEWKDQYITQLVSAVITGYKTSESDEMVNWSFQQAVLDGLASYDQLVHSL</sequence>
<keyword evidence="2" id="KW-1133">Transmembrane helix</keyword>
<feature type="compositionally biased region" description="Polar residues" evidence="1">
    <location>
        <begin position="40"/>
        <end position="57"/>
    </location>
</feature>
<feature type="region of interest" description="Disordered" evidence="1">
    <location>
        <begin position="1"/>
        <end position="105"/>
    </location>
</feature>
<dbReference type="RefSeq" id="WP_184664814.1">
    <property type="nucleotide sequence ID" value="NZ_JACHHB010000012.1"/>
</dbReference>
<comment type="caution">
    <text evidence="3">The sequence shown here is derived from an EMBL/GenBank/DDBJ whole genome shotgun (WGS) entry which is preliminary data.</text>
</comment>
<proteinExistence type="predicted"/>
<accession>A0A840QSX8</accession>
<protein>
    <submittedName>
        <fullName evidence="3">Stage II sporulation protein B</fullName>
    </submittedName>
</protein>
<organism evidence="3 4">
    <name type="scientific">Texcoconibacillus texcoconensis</name>
    <dbReference type="NCBI Taxonomy" id="1095777"/>
    <lineage>
        <taxon>Bacteria</taxon>
        <taxon>Bacillati</taxon>
        <taxon>Bacillota</taxon>
        <taxon>Bacilli</taxon>
        <taxon>Bacillales</taxon>
        <taxon>Bacillaceae</taxon>
        <taxon>Texcoconibacillus</taxon>
    </lineage>
</organism>
<evidence type="ECO:0000256" key="2">
    <source>
        <dbReference type="SAM" id="Phobius"/>
    </source>
</evidence>
<keyword evidence="2" id="KW-0472">Membrane</keyword>
<evidence type="ECO:0000313" key="3">
    <source>
        <dbReference type="EMBL" id="MBB5174391.1"/>
    </source>
</evidence>
<keyword evidence="4" id="KW-1185">Reference proteome</keyword>
<evidence type="ECO:0000313" key="4">
    <source>
        <dbReference type="Proteomes" id="UP000551878"/>
    </source>
</evidence>
<dbReference type="AlphaFoldDB" id="A0A840QSX8"/>
<feature type="transmembrane region" description="Helical" evidence="2">
    <location>
        <begin position="120"/>
        <end position="141"/>
    </location>
</feature>
<reference evidence="3 4" key="1">
    <citation type="submission" date="2020-08" db="EMBL/GenBank/DDBJ databases">
        <title>Genomic Encyclopedia of Type Strains, Phase IV (KMG-IV): sequencing the most valuable type-strain genomes for metagenomic binning, comparative biology and taxonomic classification.</title>
        <authorList>
            <person name="Goeker M."/>
        </authorList>
    </citation>
    <scope>NUCLEOTIDE SEQUENCE [LARGE SCALE GENOMIC DNA]</scope>
    <source>
        <strain evidence="3 4">DSM 24696</strain>
    </source>
</reference>